<feature type="binding site" description="axial binding residue" evidence="12">
    <location>
        <position position="447"/>
    </location>
    <ligand>
        <name>heme</name>
        <dbReference type="ChEBI" id="CHEBI:30413"/>
    </ligand>
    <ligandPart>
        <name>Fe</name>
        <dbReference type="ChEBI" id="CHEBI:18248"/>
    </ligandPart>
</feature>
<dbReference type="GO" id="GO:0016705">
    <property type="term" value="F:oxidoreductase activity, acting on paired donors, with incorporation or reduction of molecular oxygen"/>
    <property type="evidence" value="ECO:0007669"/>
    <property type="project" value="InterPro"/>
</dbReference>
<evidence type="ECO:0000256" key="7">
    <source>
        <dbReference type="ARBA" id="ARBA00022989"/>
    </source>
</evidence>
<evidence type="ECO:0000256" key="4">
    <source>
        <dbReference type="ARBA" id="ARBA00022617"/>
    </source>
</evidence>
<evidence type="ECO:0000256" key="3">
    <source>
        <dbReference type="ARBA" id="ARBA00010617"/>
    </source>
</evidence>
<evidence type="ECO:0000256" key="6">
    <source>
        <dbReference type="ARBA" id="ARBA00022723"/>
    </source>
</evidence>
<evidence type="ECO:0000256" key="10">
    <source>
        <dbReference type="ARBA" id="ARBA00023033"/>
    </source>
</evidence>
<dbReference type="GO" id="GO:0005506">
    <property type="term" value="F:iron ion binding"/>
    <property type="evidence" value="ECO:0007669"/>
    <property type="project" value="InterPro"/>
</dbReference>
<evidence type="ECO:0000313" key="15">
    <source>
        <dbReference type="EMBL" id="KAH6821244.1"/>
    </source>
</evidence>
<dbReference type="InterPro" id="IPR002401">
    <property type="entry name" value="Cyt_P450_E_grp-I"/>
</dbReference>
<dbReference type="GO" id="GO:0004497">
    <property type="term" value="F:monooxygenase activity"/>
    <property type="evidence" value="ECO:0007669"/>
    <property type="project" value="UniProtKB-KW"/>
</dbReference>
<keyword evidence="6 12" id="KW-0479">Metal-binding</keyword>
<keyword evidence="16" id="KW-1185">Reference proteome</keyword>
<evidence type="ECO:0000256" key="2">
    <source>
        <dbReference type="ARBA" id="ARBA00004167"/>
    </source>
</evidence>
<protein>
    <recommendedName>
        <fullName evidence="17">Cytochrome P450</fullName>
    </recommendedName>
</protein>
<evidence type="ECO:0000256" key="11">
    <source>
        <dbReference type="ARBA" id="ARBA00023136"/>
    </source>
</evidence>
<dbReference type="PROSITE" id="PS00086">
    <property type="entry name" value="CYTOCHROME_P450"/>
    <property type="match status" value="1"/>
</dbReference>
<evidence type="ECO:0000256" key="9">
    <source>
        <dbReference type="ARBA" id="ARBA00023004"/>
    </source>
</evidence>
<evidence type="ECO:0000256" key="12">
    <source>
        <dbReference type="PIRSR" id="PIRSR602401-1"/>
    </source>
</evidence>
<comment type="caution">
    <text evidence="15">The sequence shown here is derived from an EMBL/GenBank/DDBJ whole genome shotgun (WGS) entry which is preliminary data.</text>
</comment>
<dbReference type="SUPFAM" id="SSF48264">
    <property type="entry name" value="Cytochrome P450"/>
    <property type="match status" value="1"/>
</dbReference>
<dbReference type="PRINTS" id="PR00385">
    <property type="entry name" value="P450"/>
</dbReference>
<comment type="cofactor">
    <cofactor evidence="1 12">
        <name>heme</name>
        <dbReference type="ChEBI" id="CHEBI:30413"/>
    </cofactor>
</comment>
<evidence type="ECO:0008006" key="17">
    <source>
        <dbReference type="Google" id="ProtNLM"/>
    </source>
</evidence>
<proteinExistence type="inferred from homology"/>
<comment type="similarity">
    <text evidence="3 13">Belongs to the cytochrome P450 family.</text>
</comment>
<dbReference type="Pfam" id="PF00067">
    <property type="entry name" value="p450"/>
    <property type="match status" value="1"/>
</dbReference>
<keyword evidence="4 12" id="KW-0349">Heme</keyword>
<keyword evidence="8 13" id="KW-0560">Oxidoreductase</keyword>
<dbReference type="CDD" id="cd11072">
    <property type="entry name" value="CYP71-like"/>
    <property type="match status" value="1"/>
</dbReference>
<dbReference type="InterPro" id="IPR036396">
    <property type="entry name" value="Cyt_P450_sf"/>
</dbReference>
<comment type="subcellular location">
    <subcellularLocation>
        <location evidence="2">Membrane</location>
        <topology evidence="2">Single-pass membrane protein</topology>
    </subcellularLocation>
</comment>
<keyword evidence="11 14" id="KW-0472">Membrane</keyword>
<dbReference type="EMBL" id="SDAM02002215">
    <property type="protein sequence ID" value="KAH6821244.1"/>
    <property type="molecule type" value="Genomic_DNA"/>
</dbReference>
<dbReference type="Gene3D" id="1.10.630.10">
    <property type="entry name" value="Cytochrome P450"/>
    <property type="match status" value="1"/>
</dbReference>
<dbReference type="GO" id="GO:0016020">
    <property type="term" value="C:membrane"/>
    <property type="evidence" value="ECO:0007669"/>
    <property type="project" value="UniProtKB-SubCell"/>
</dbReference>
<dbReference type="InterPro" id="IPR001128">
    <property type="entry name" value="Cyt_P450"/>
</dbReference>
<accession>A0AAD4NZR8</accession>
<dbReference type="Proteomes" id="UP001190926">
    <property type="component" value="Unassembled WGS sequence"/>
</dbReference>
<dbReference type="FunFam" id="1.10.630.10:FF:000011">
    <property type="entry name" value="Cytochrome P450 83B1"/>
    <property type="match status" value="1"/>
</dbReference>
<evidence type="ECO:0000256" key="1">
    <source>
        <dbReference type="ARBA" id="ARBA00001971"/>
    </source>
</evidence>
<evidence type="ECO:0000256" key="13">
    <source>
        <dbReference type="RuleBase" id="RU000461"/>
    </source>
</evidence>
<sequence>MITTLLMLLVIALPILILIISFLNKKRNPKTLVPPGPPPLPLIGNLHQFLTTTKSRHVFLSQLSKKYGPLIHMKLGPIPLLVITSSKLAKEALKTQDLAFCSRPNFIGPQKFAYDASDIALAPYGDHWREVRKIMSVHLLSLRKIQTFAHIREDEIARLIGKISELASSQQAVNVNVSELAMAHVSTLVCRIAFGKGFGISRMGKFDELLHESQALMTAFYVSDYFPWFSWVDKLTGLMDRLDRTFQNLDSFYRELIVEHLDRDRGRRLMEGKGDILDVLIQIKEENSSSIDFNLDHVKALLKNVFLGGTDTSAALIVWIMTALIKAPEAMTKVQAEIRNFIGKNGKVNEEDLVKLPYLKAVVNETLRLYPPIPMLVPRETIKRCNLDGYEIEPKTVVYVNAWAIARDPDNWENPDEFMPERFLEDNVDIKGQDFRVIPFGSGRRVCPGLFMGLATVELTVANLLYSFDWKMPRGINAQDIDTDTLPGITMHKKNPLFLVPKKYGV</sequence>
<dbReference type="InterPro" id="IPR017972">
    <property type="entry name" value="Cyt_P450_CS"/>
</dbReference>
<dbReference type="PANTHER" id="PTHR47955">
    <property type="entry name" value="CYTOCHROME P450 FAMILY 71 PROTEIN"/>
    <property type="match status" value="1"/>
</dbReference>
<feature type="transmembrane region" description="Helical" evidence="14">
    <location>
        <begin position="6"/>
        <end position="23"/>
    </location>
</feature>
<name>A0AAD4NZR8_PERFH</name>
<keyword evidence="9 12" id="KW-0408">Iron</keyword>
<organism evidence="15 16">
    <name type="scientific">Perilla frutescens var. hirtella</name>
    <name type="common">Perilla citriodora</name>
    <name type="synonym">Perilla setoyensis</name>
    <dbReference type="NCBI Taxonomy" id="608512"/>
    <lineage>
        <taxon>Eukaryota</taxon>
        <taxon>Viridiplantae</taxon>
        <taxon>Streptophyta</taxon>
        <taxon>Embryophyta</taxon>
        <taxon>Tracheophyta</taxon>
        <taxon>Spermatophyta</taxon>
        <taxon>Magnoliopsida</taxon>
        <taxon>eudicotyledons</taxon>
        <taxon>Gunneridae</taxon>
        <taxon>Pentapetalae</taxon>
        <taxon>asterids</taxon>
        <taxon>lamiids</taxon>
        <taxon>Lamiales</taxon>
        <taxon>Lamiaceae</taxon>
        <taxon>Nepetoideae</taxon>
        <taxon>Elsholtzieae</taxon>
        <taxon>Perilla</taxon>
    </lineage>
</organism>
<evidence type="ECO:0000256" key="8">
    <source>
        <dbReference type="ARBA" id="ARBA00023002"/>
    </source>
</evidence>
<dbReference type="PANTHER" id="PTHR47955:SF22">
    <property type="entry name" value="CYTOCHROME P450 83B1-LIKE"/>
    <property type="match status" value="1"/>
</dbReference>
<evidence type="ECO:0000313" key="16">
    <source>
        <dbReference type="Proteomes" id="UP001190926"/>
    </source>
</evidence>
<keyword evidence="10 13" id="KW-0503">Monooxygenase</keyword>
<evidence type="ECO:0000256" key="14">
    <source>
        <dbReference type="SAM" id="Phobius"/>
    </source>
</evidence>
<keyword evidence="5 14" id="KW-0812">Transmembrane</keyword>
<gene>
    <name evidence="15" type="ORF">C2S53_017374</name>
</gene>
<keyword evidence="7 14" id="KW-1133">Transmembrane helix</keyword>
<dbReference type="PRINTS" id="PR00463">
    <property type="entry name" value="EP450I"/>
</dbReference>
<dbReference type="GO" id="GO:0020037">
    <property type="term" value="F:heme binding"/>
    <property type="evidence" value="ECO:0007669"/>
    <property type="project" value="InterPro"/>
</dbReference>
<evidence type="ECO:0000256" key="5">
    <source>
        <dbReference type="ARBA" id="ARBA00022692"/>
    </source>
</evidence>
<dbReference type="AlphaFoldDB" id="A0AAD4NZR8"/>
<reference evidence="15 16" key="1">
    <citation type="journal article" date="2021" name="Nat. Commun.">
        <title>Incipient diploidization of the medicinal plant Perilla within 10,000 years.</title>
        <authorList>
            <person name="Zhang Y."/>
            <person name="Shen Q."/>
            <person name="Leng L."/>
            <person name="Zhang D."/>
            <person name="Chen S."/>
            <person name="Shi Y."/>
            <person name="Ning Z."/>
            <person name="Chen S."/>
        </authorList>
    </citation>
    <scope>NUCLEOTIDE SEQUENCE [LARGE SCALE GENOMIC DNA]</scope>
    <source>
        <strain evidence="16">cv. PC099</strain>
    </source>
</reference>